<evidence type="ECO:0000313" key="13">
    <source>
        <dbReference type="Proteomes" id="UP000626026"/>
    </source>
</evidence>
<evidence type="ECO:0000256" key="2">
    <source>
        <dbReference type="ARBA" id="ARBA00022475"/>
    </source>
</evidence>
<keyword evidence="3 11" id="KW-0633">Potassium transport</keyword>
<dbReference type="PIRSF" id="PIRSF001296">
    <property type="entry name" value="K_ATPase_KdpC"/>
    <property type="match status" value="1"/>
</dbReference>
<sequence length="187" mass="19117">MANILRPAATTVLLFTGLLGLAMPFAMTGIAGAIFPLQAGGSLVVQDGRVIGSALIGQSFTAPRYFHPRPSAAGEGYDAAAGAASQLGPTSAKLVDAVRERVAAAGPAPVPADAAMASGSGLDPHISPENAERQIARVAAARNMPVPRLRALLAEHVEGRELGILGERRVNVLALNRALDAADRSGR</sequence>
<evidence type="ECO:0000256" key="5">
    <source>
        <dbReference type="ARBA" id="ARBA00022741"/>
    </source>
</evidence>
<keyword evidence="1 11" id="KW-0813">Transport</keyword>
<evidence type="ECO:0000256" key="8">
    <source>
        <dbReference type="ARBA" id="ARBA00022989"/>
    </source>
</evidence>
<dbReference type="Proteomes" id="UP000626026">
    <property type="component" value="Unassembled WGS sequence"/>
</dbReference>
<dbReference type="NCBIfam" id="NF001454">
    <property type="entry name" value="PRK00315.1"/>
    <property type="match status" value="1"/>
</dbReference>
<comment type="function">
    <text evidence="11">Part of the high-affinity ATP-driven potassium transport (or Kdp) system, which catalyzes the hydrolysis of ATP coupled with the electrogenic transport of potassium into the cytoplasm. This subunit acts as a catalytic chaperone that increases the ATP-binding affinity of the ATP-hydrolyzing subunit KdpB by the formation of a transient KdpB/KdpC/ATP ternary complex.</text>
</comment>
<dbReference type="NCBIfam" id="TIGR00681">
    <property type="entry name" value="kdpC"/>
    <property type="match status" value="1"/>
</dbReference>
<reference evidence="12 13" key="1">
    <citation type="journal article" date="2013" name="Int. J. Syst. Evol. Microbiol.">
        <title>Roseomonas aerophila sp. nov., isolated from air.</title>
        <authorList>
            <person name="Kim S.J."/>
            <person name="Weon H.Y."/>
            <person name="Ahn J.H."/>
            <person name="Hong S.B."/>
            <person name="Seok S.J."/>
            <person name="Whang K.S."/>
            <person name="Kwon S.W."/>
        </authorList>
    </citation>
    <scope>NUCLEOTIDE SEQUENCE [LARGE SCALE GENOMIC DNA]</scope>
    <source>
        <strain evidence="12 13">NBRC 108923</strain>
    </source>
</reference>
<keyword evidence="10 11" id="KW-0472">Membrane</keyword>
<dbReference type="HAMAP" id="MF_00276">
    <property type="entry name" value="KdpC"/>
    <property type="match status" value="1"/>
</dbReference>
<evidence type="ECO:0000313" key="12">
    <source>
        <dbReference type="EMBL" id="MBC9207170.1"/>
    </source>
</evidence>
<proteinExistence type="inferred from homology"/>
<keyword evidence="8 11" id="KW-1133">Transmembrane helix</keyword>
<gene>
    <name evidence="11 12" type="primary">kdpC</name>
    <name evidence="12" type="ORF">IBL26_10020</name>
</gene>
<evidence type="ECO:0000256" key="11">
    <source>
        <dbReference type="HAMAP-Rule" id="MF_00276"/>
    </source>
</evidence>
<name>A0ABR7RKQ6_9PROT</name>
<dbReference type="PANTHER" id="PTHR30042">
    <property type="entry name" value="POTASSIUM-TRANSPORTING ATPASE C CHAIN"/>
    <property type="match status" value="1"/>
</dbReference>
<keyword evidence="9 11" id="KW-0406">Ion transport</keyword>
<dbReference type="EMBL" id="JACTVA010000014">
    <property type="protein sequence ID" value="MBC9207170.1"/>
    <property type="molecule type" value="Genomic_DNA"/>
</dbReference>
<protein>
    <recommendedName>
        <fullName evidence="11">Potassium-transporting ATPase KdpC subunit</fullName>
    </recommendedName>
    <alternativeName>
        <fullName evidence="11">ATP phosphohydrolase [potassium-transporting] C chain</fullName>
    </alternativeName>
    <alternativeName>
        <fullName evidence="11">Potassium-binding and translocating subunit C</fullName>
    </alternativeName>
    <alternativeName>
        <fullName evidence="11">Potassium-translocating ATPase C chain</fullName>
    </alternativeName>
</protein>
<keyword evidence="13" id="KW-1185">Reference proteome</keyword>
<comment type="subunit">
    <text evidence="11">The system is composed of three essential subunits: KdpA, KdpB and KdpC.</text>
</comment>
<keyword evidence="2 11" id="KW-1003">Cell membrane</keyword>
<comment type="similarity">
    <text evidence="11">Belongs to the KdpC family.</text>
</comment>
<keyword evidence="5 11" id="KW-0547">Nucleotide-binding</keyword>
<evidence type="ECO:0000256" key="3">
    <source>
        <dbReference type="ARBA" id="ARBA00022538"/>
    </source>
</evidence>
<dbReference type="InterPro" id="IPR003820">
    <property type="entry name" value="KdpC"/>
</dbReference>
<dbReference type="PANTHER" id="PTHR30042:SF2">
    <property type="entry name" value="POTASSIUM-TRANSPORTING ATPASE KDPC SUBUNIT"/>
    <property type="match status" value="1"/>
</dbReference>
<evidence type="ECO:0000256" key="9">
    <source>
        <dbReference type="ARBA" id="ARBA00023065"/>
    </source>
</evidence>
<evidence type="ECO:0000256" key="10">
    <source>
        <dbReference type="ARBA" id="ARBA00023136"/>
    </source>
</evidence>
<keyword evidence="7 11" id="KW-0630">Potassium</keyword>
<evidence type="ECO:0000256" key="4">
    <source>
        <dbReference type="ARBA" id="ARBA00022692"/>
    </source>
</evidence>
<evidence type="ECO:0000256" key="6">
    <source>
        <dbReference type="ARBA" id="ARBA00022840"/>
    </source>
</evidence>
<evidence type="ECO:0000256" key="7">
    <source>
        <dbReference type="ARBA" id="ARBA00022958"/>
    </source>
</evidence>
<dbReference type="RefSeq" id="WP_187784339.1">
    <property type="nucleotide sequence ID" value="NZ_JACTVA010000014.1"/>
</dbReference>
<comment type="subcellular location">
    <subcellularLocation>
        <location evidence="11">Cell membrane</location>
        <topology evidence="11">Single-pass membrane protein</topology>
    </subcellularLocation>
</comment>
<accession>A0ABR7RKQ6</accession>
<evidence type="ECO:0000256" key="1">
    <source>
        <dbReference type="ARBA" id="ARBA00022448"/>
    </source>
</evidence>
<keyword evidence="4 11" id="KW-0812">Transmembrane</keyword>
<organism evidence="12 13">
    <name type="scientific">Teichococcus aerophilus</name>
    <dbReference type="NCBI Taxonomy" id="1224513"/>
    <lineage>
        <taxon>Bacteria</taxon>
        <taxon>Pseudomonadati</taxon>
        <taxon>Pseudomonadota</taxon>
        <taxon>Alphaproteobacteria</taxon>
        <taxon>Acetobacterales</taxon>
        <taxon>Roseomonadaceae</taxon>
        <taxon>Roseomonas</taxon>
    </lineage>
</organism>
<keyword evidence="6 11" id="KW-0067">ATP-binding</keyword>
<dbReference type="Pfam" id="PF02669">
    <property type="entry name" value="KdpC"/>
    <property type="match status" value="1"/>
</dbReference>
<comment type="caution">
    <text evidence="12">The sequence shown here is derived from an EMBL/GenBank/DDBJ whole genome shotgun (WGS) entry which is preliminary data.</text>
</comment>